<name>A0A4Q9L1I9_9MICR</name>
<dbReference type="InterPro" id="IPR006172">
    <property type="entry name" value="DNA-dir_DNA_pol_B"/>
</dbReference>
<evidence type="ECO:0000256" key="10">
    <source>
        <dbReference type="ARBA" id="ARBA00022771"/>
    </source>
</evidence>
<evidence type="ECO:0000256" key="18">
    <source>
        <dbReference type="ARBA" id="ARBA00023242"/>
    </source>
</evidence>
<dbReference type="VEuPathDB" id="MicrosporidiaDB:CWI39_0501p0020"/>
<evidence type="ECO:0000313" key="26">
    <source>
        <dbReference type="Proteomes" id="UP000291404"/>
    </source>
</evidence>
<comment type="caution">
    <text evidence="25">The sequence shown here is derived from an EMBL/GenBank/DDBJ whole genome shotgun (WGS) entry which is preliminary data.</text>
</comment>
<evidence type="ECO:0000256" key="5">
    <source>
        <dbReference type="ARBA" id="ARBA00022679"/>
    </source>
</evidence>
<evidence type="ECO:0000259" key="23">
    <source>
        <dbReference type="Pfam" id="PF03104"/>
    </source>
</evidence>
<organism evidence="25 26">
    <name type="scientific">Hamiltosporidium magnivora</name>
    <dbReference type="NCBI Taxonomy" id="148818"/>
    <lineage>
        <taxon>Eukaryota</taxon>
        <taxon>Fungi</taxon>
        <taxon>Fungi incertae sedis</taxon>
        <taxon>Microsporidia</taxon>
        <taxon>Dubosqiidae</taxon>
        <taxon>Hamiltosporidium</taxon>
    </lineage>
</organism>
<keyword evidence="6 20" id="KW-0548">Nucleotidyltransferase</keyword>
<keyword evidence="7 20" id="KW-0235">DNA replication</keyword>
<dbReference type="InterPro" id="IPR043502">
    <property type="entry name" value="DNA/RNA_pol_sf"/>
</dbReference>
<dbReference type="InterPro" id="IPR012337">
    <property type="entry name" value="RNaseH-like_sf"/>
</dbReference>
<comment type="cofactor">
    <cofactor evidence="1 20">
        <name>[4Fe-4S] cluster</name>
        <dbReference type="ChEBI" id="CHEBI:49883"/>
    </cofactor>
</comment>
<keyword evidence="11" id="KW-0378">Hydrolase</keyword>
<evidence type="ECO:0000256" key="17">
    <source>
        <dbReference type="ARBA" id="ARBA00023125"/>
    </source>
</evidence>
<dbReference type="Gene3D" id="1.10.287.690">
    <property type="entry name" value="Helix hairpin bin"/>
    <property type="match status" value="1"/>
</dbReference>
<dbReference type="PROSITE" id="PS00116">
    <property type="entry name" value="DNA_POLYMERASE_B"/>
    <property type="match status" value="1"/>
</dbReference>
<evidence type="ECO:0000313" key="25">
    <source>
        <dbReference type="EMBL" id="TBU01234.1"/>
    </source>
</evidence>
<dbReference type="InterPro" id="IPR017964">
    <property type="entry name" value="DNA-dir_DNA_pol_B_CS"/>
</dbReference>
<dbReference type="VEuPathDB" id="MicrosporidiaDB:CWI39_3249p0010"/>
<evidence type="ECO:0000256" key="11">
    <source>
        <dbReference type="ARBA" id="ARBA00022801"/>
    </source>
</evidence>
<dbReference type="STRING" id="148818.A0A4Q9L1I9"/>
<dbReference type="PANTHER" id="PTHR10322:SF23">
    <property type="entry name" value="DNA POLYMERASE DELTA CATALYTIC SUBUNIT"/>
    <property type="match status" value="1"/>
</dbReference>
<dbReference type="EMBL" id="PITI01001401">
    <property type="protein sequence ID" value="TBU01234.1"/>
    <property type="molecule type" value="Genomic_DNA"/>
</dbReference>
<dbReference type="PRINTS" id="PR00106">
    <property type="entry name" value="DNAPOLB"/>
</dbReference>
<comment type="similarity">
    <text evidence="3 20">Belongs to the DNA polymerase type-B family.</text>
</comment>
<keyword evidence="8" id="KW-0540">Nuclease</keyword>
<dbReference type="FunFam" id="3.30.420.10:FF:000004">
    <property type="entry name" value="DNA polymerase"/>
    <property type="match status" value="1"/>
</dbReference>
<accession>A0A4Q9L1I9</accession>
<protein>
    <recommendedName>
        <fullName evidence="20">DNA polymerase</fullName>
        <ecNumber evidence="20">2.7.7.7</ecNumber>
    </recommendedName>
</protein>
<feature type="compositionally biased region" description="Low complexity" evidence="21">
    <location>
        <begin position="169"/>
        <end position="189"/>
    </location>
</feature>
<evidence type="ECO:0000259" key="22">
    <source>
        <dbReference type="Pfam" id="PF00136"/>
    </source>
</evidence>
<gene>
    <name evidence="25" type="ORF">CWI36_1401p0010</name>
</gene>
<evidence type="ECO:0000256" key="20">
    <source>
        <dbReference type="RuleBase" id="RU000442"/>
    </source>
</evidence>
<dbReference type="VEuPathDB" id="MicrosporidiaDB:CWI36_1401p0010"/>
<keyword evidence="17 20" id="KW-0238">DNA-binding</keyword>
<dbReference type="AlphaFoldDB" id="A0A4Q9L1I9"/>
<dbReference type="GO" id="GO:0003677">
    <property type="term" value="F:DNA binding"/>
    <property type="evidence" value="ECO:0007669"/>
    <property type="project" value="UniProtKB-KW"/>
</dbReference>
<dbReference type="GO" id="GO:0003887">
    <property type="term" value="F:DNA-directed DNA polymerase activity"/>
    <property type="evidence" value="ECO:0007669"/>
    <property type="project" value="UniProtKB-KW"/>
</dbReference>
<evidence type="ECO:0000256" key="8">
    <source>
        <dbReference type="ARBA" id="ARBA00022722"/>
    </source>
</evidence>
<evidence type="ECO:0000256" key="2">
    <source>
        <dbReference type="ARBA" id="ARBA00004123"/>
    </source>
</evidence>
<dbReference type="Pfam" id="PF00136">
    <property type="entry name" value="DNA_pol_B"/>
    <property type="match status" value="3"/>
</dbReference>
<evidence type="ECO:0000256" key="7">
    <source>
        <dbReference type="ARBA" id="ARBA00022705"/>
    </source>
</evidence>
<evidence type="ECO:0000256" key="16">
    <source>
        <dbReference type="ARBA" id="ARBA00023014"/>
    </source>
</evidence>
<dbReference type="SUPFAM" id="SSF53098">
    <property type="entry name" value="Ribonuclease H-like"/>
    <property type="match status" value="1"/>
</dbReference>
<evidence type="ECO:0000256" key="14">
    <source>
        <dbReference type="ARBA" id="ARBA00022932"/>
    </source>
</evidence>
<dbReference type="InterPro" id="IPR042087">
    <property type="entry name" value="DNA_pol_B_thumb"/>
</dbReference>
<dbReference type="Pfam" id="PF03104">
    <property type="entry name" value="DNA_pol_B_exo1"/>
    <property type="match status" value="1"/>
</dbReference>
<evidence type="ECO:0000256" key="15">
    <source>
        <dbReference type="ARBA" id="ARBA00023004"/>
    </source>
</evidence>
<dbReference type="SUPFAM" id="SSF56672">
    <property type="entry name" value="DNA/RNA polymerases"/>
    <property type="match status" value="1"/>
</dbReference>
<keyword evidence="10 20" id="KW-0863">Zinc-finger</keyword>
<dbReference type="InterPro" id="IPR006133">
    <property type="entry name" value="DNA-dir_DNA_pol_B_exonuc"/>
</dbReference>
<keyword evidence="14 20" id="KW-0239">DNA-directed DNA polymerase</keyword>
<evidence type="ECO:0000256" key="6">
    <source>
        <dbReference type="ARBA" id="ARBA00022695"/>
    </source>
</evidence>
<dbReference type="VEuPathDB" id="MicrosporidiaDB:CWI39_2480p0010"/>
<evidence type="ECO:0000259" key="24">
    <source>
        <dbReference type="Pfam" id="PF14260"/>
    </source>
</evidence>
<sequence>MTKKTDTDLIFLSTHIDNPPISPNIIKISGITLQGTPLTLHVTDFNPYFYIRPPNPEPKNFISLLSSALTKKMNEKSKSVLLRIEKVYKKSFLYYSPTPVLFYQLFFTNTLLFSQLTKILESGIYIDDVSYTFQVFESNIPLPIRFMIDKELTGMSYIKVTKYKKIKNKNSNQNNSNNETNIDSGCTTTNTNTTNTDKNISNITKNNTDIPNTSHYIEYITSHTNISHIDSITTLPPLKILSFDIECISKTSSFPSAKIDPVIQIGNIISVDGLISKHIFALDSCADIPNATVHSFTTETELLKEWIIFLIKTDPDILLGYNITNFDFPYLVERSETLKIKEFKFMGRDSSSIRINTNNNTTTVHIQGRMIFDLYAIIKKEYNLRSYTLNSVSEYFLGNTKEDLPYNCMYSLQMGDKETRRRIALYCLKDCLLPLNIFDKLNILINCIEMCRVVGVPIEYLNRGQAIRVFAMICRKAKFMGYVVPVVENTEGEKYEGGYVMDPVKGFYEDCVAVMDFSSLYPSIMISKNLCYSTLVRKKDFKEICGNKNGEFEKESVSYEDSIGESELEGMDEEYDKGLDEGVCDKDIDVGVNDRSNDNYHPLNTSTDKQRGVNINKDKQHPFNNTPNSYHPFNNTPNNNHHFNTNDLCLTPTNNLFVKKDTLEGLLPIILKELLEERRKAKKSLEIEKNEQTKASLNARQLALKICANSVYGFTGASKGFLPCMEISQSVTSFGREMINFTRKLIEEKYDVKVIYGDTDSVMVRFKKISVSQIFQTSRDICEYVTQRFDKPVRLEFEKVYCPFLLINKKRYVGLICKRGSEMEEKGKESNDSKDNIECRESNSKDNSKDTKKINLDKDNDIRDNLDKEKELNKDNNNDIRDTNNNTLIPYKIDSKGIETVRRDNCKLVRNVMESCLYKILWEKDLEGTKEFIKKVITDLYMNKVDISQLVISKSLTKSKENYLSKAAHVELAEKMKKRGEVYGLGDRIPYVIIKGSKGMAAYERAEDPVFVLENNIPLDVEYYIENQLSKPIHRLFEPIMDNVSVLLKGEHTRSRMGVSSKFKGSMNVFLINQIKCLGCKSKGKILCDLCSKEYSKYYLGCLKKVEESKKVYCKCWVECQRCIGSVMGEVICANRDCDIFYLRSMAKKELIEETEKLEILKKFDDEFYKKECEIKYLSGKSIEYYFIKRCLIRDEFYKKECEIRYLSCKSKEYYCSKNDLNSILSIIRINV</sequence>
<dbReference type="GO" id="GO:0006287">
    <property type="term" value="P:base-excision repair, gap-filling"/>
    <property type="evidence" value="ECO:0007669"/>
    <property type="project" value="TreeGrafter"/>
</dbReference>
<keyword evidence="18 20" id="KW-0539">Nucleus</keyword>
<evidence type="ECO:0000256" key="13">
    <source>
        <dbReference type="ARBA" id="ARBA00022839"/>
    </source>
</evidence>
<keyword evidence="12 20" id="KW-0862">Zinc</keyword>
<keyword evidence="26" id="KW-1185">Reference proteome</keyword>
<keyword evidence="13" id="KW-0269">Exonuclease</keyword>
<dbReference type="InterPro" id="IPR025687">
    <property type="entry name" value="Znf-C4pol"/>
</dbReference>
<dbReference type="GO" id="GO:0008296">
    <property type="term" value="F:3'-5'-DNA exonuclease activity"/>
    <property type="evidence" value="ECO:0007669"/>
    <property type="project" value="TreeGrafter"/>
</dbReference>
<dbReference type="GO" id="GO:0051539">
    <property type="term" value="F:4 iron, 4 sulfur cluster binding"/>
    <property type="evidence" value="ECO:0007669"/>
    <property type="project" value="UniProtKB-KW"/>
</dbReference>
<dbReference type="GO" id="GO:0008270">
    <property type="term" value="F:zinc ion binding"/>
    <property type="evidence" value="ECO:0007669"/>
    <property type="project" value="UniProtKB-KW"/>
</dbReference>
<feature type="domain" description="DNA-directed DNA polymerase family B multifunctional" evidence="22">
    <location>
        <begin position="640"/>
        <end position="830"/>
    </location>
</feature>
<reference evidence="25 26" key="1">
    <citation type="submission" date="2017-12" db="EMBL/GenBank/DDBJ databases">
        <authorList>
            <person name="Pombert J.-F."/>
            <person name="Haag K.L."/>
            <person name="Ebert D."/>
        </authorList>
    </citation>
    <scope>NUCLEOTIDE SEQUENCE [LARGE SCALE GENOMIC DNA]</scope>
    <source>
        <strain evidence="25">BE-OM-2</strain>
    </source>
</reference>
<dbReference type="GO" id="GO:0000166">
    <property type="term" value="F:nucleotide binding"/>
    <property type="evidence" value="ECO:0007669"/>
    <property type="project" value="InterPro"/>
</dbReference>
<keyword evidence="5 20" id="KW-0808">Transferase</keyword>
<evidence type="ECO:0000256" key="12">
    <source>
        <dbReference type="ARBA" id="ARBA00022833"/>
    </source>
</evidence>
<dbReference type="InterPro" id="IPR006134">
    <property type="entry name" value="DNA-dir_DNA_pol_B_multi_dom"/>
</dbReference>
<feature type="domain" description="DNA-directed DNA polymerase family B multifunctional" evidence="22">
    <location>
        <begin position="461"/>
        <end position="546"/>
    </location>
</feature>
<dbReference type="Gene3D" id="3.90.1600.10">
    <property type="entry name" value="Palm domain of DNA polymerase"/>
    <property type="match status" value="2"/>
</dbReference>
<evidence type="ECO:0000256" key="9">
    <source>
        <dbReference type="ARBA" id="ARBA00022723"/>
    </source>
</evidence>
<evidence type="ECO:0000256" key="3">
    <source>
        <dbReference type="ARBA" id="ARBA00005755"/>
    </source>
</evidence>
<keyword evidence="16 20" id="KW-0411">Iron-sulfur</keyword>
<evidence type="ECO:0000256" key="19">
    <source>
        <dbReference type="ARBA" id="ARBA00049244"/>
    </source>
</evidence>
<evidence type="ECO:0000256" key="4">
    <source>
        <dbReference type="ARBA" id="ARBA00022485"/>
    </source>
</evidence>
<dbReference type="GO" id="GO:0006297">
    <property type="term" value="P:nucleotide-excision repair, DNA gap filling"/>
    <property type="evidence" value="ECO:0007669"/>
    <property type="project" value="TreeGrafter"/>
</dbReference>
<evidence type="ECO:0000256" key="1">
    <source>
        <dbReference type="ARBA" id="ARBA00001966"/>
    </source>
</evidence>
<feature type="region of interest" description="Disordered" evidence="21">
    <location>
        <begin position="168"/>
        <end position="189"/>
    </location>
</feature>
<dbReference type="InterPro" id="IPR050240">
    <property type="entry name" value="DNA_pol_type-B"/>
</dbReference>
<dbReference type="GO" id="GO:0043625">
    <property type="term" value="C:delta DNA polymerase complex"/>
    <property type="evidence" value="ECO:0007669"/>
    <property type="project" value="TreeGrafter"/>
</dbReference>
<dbReference type="Proteomes" id="UP000291404">
    <property type="component" value="Unassembled WGS sequence"/>
</dbReference>
<feature type="domain" description="DNA-directed DNA polymerase family B exonuclease" evidence="23">
    <location>
        <begin position="134"/>
        <end position="392"/>
    </location>
</feature>
<comment type="catalytic activity">
    <reaction evidence="19 20">
        <text>DNA(n) + a 2'-deoxyribonucleoside 5'-triphosphate = DNA(n+1) + diphosphate</text>
        <dbReference type="Rhea" id="RHEA:22508"/>
        <dbReference type="Rhea" id="RHEA-COMP:17339"/>
        <dbReference type="Rhea" id="RHEA-COMP:17340"/>
        <dbReference type="ChEBI" id="CHEBI:33019"/>
        <dbReference type="ChEBI" id="CHEBI:61560"/>
        <dbReference type="ChEBI" id="CHEBI:173112"/>
        <dbReference type="EC" id="2.7.7.7"/>
    </reaction>
</comment>
<feature type="domain" description="C4-type zinc-finger of DNA polymerase delta" evidence="24">
    <location>
        <begin position="1077"/>
        <end position="1144"/>
    </location>
</feature>
<dbReference type="Pfam" id="PF14260">
    <property type="entry name" value="zf-C4pol"/>
    <property type="match status" value="1"/>
</dbReference>
<dbReference type="InterPro" id="IPR023211">
    <property type="entry name" value="DNA_pol_palm_dom_sf"/>
</dbReference>
<dbReference type="Gene3D" id="3.30.420.10">
    <property type="entry name" value="Ribonuclease H-like superfamily/Ribonuclease H"/>
    <property type="match status" value="1"/>
</dbReference>
<dbReference type="GO" id="GO:0045004">
    <property type="term" value="P:DNA replication proofreading"/>
    <property type="evidence" value="ECO:0007669"/>
    <property type="project" value="TreeGrafter"/>
</dbReference>
<comment type="subcellular location">
    <subcellularLocation>
        <location evidence="2 20">Nucleus</location>
    </subcellularLocation>
</comment>
<feature type="region of interest" description="Disordered" evidence="21">
    <location>
        <begin position="824"/>
        <end position="856"/>
    </location>
</feature>
<keyword evidence="15 20" id="KW-0408">Iron</keyword>
<proteinExistence type="inferred from homology"/>
<dbReference type="SMART" id="SM00486">
    <property type="entry name" value="POLBc"/>
    <property type="match status" value="1"/>
</dbReference>
<feature type="domain" description="DNA-directed DNA polymerase family B multifunctional" evidence="22">
    <location>
        <begin position="888"/>
        <end position="1040"/>
    </location>
</feature>
<dbReference type="EC" id="2.7.7.7" evidence="20"/>
<dbReference type="InterPro" id="IPR036397">
    <property type="entry name" value="RNaseH_sf"/>
</dbReference>
<keyword evidence="9 20" id="KW-0479">Metal-binding</keyword>
<dbReference type="Gene3D" id="3.30.342.10">
    <property type="entry name" value="DNA Polymerase, chain B, domain 1"/>
    <property type="match status" value="1"/>
</dbReference>
<dbReference type="Gene3D" id="1.10.132.60">
    <property type="entry name" value="DNA polymerase family B, C-terminal domain"/>
    <property type="match status" value="1"/>
</dbReference>
<keyword evidence="4 20" id="KW-0004">4Fe-4S</keyword>
<dbReference type="PANTHER" id="PTHR10322">
    <property type="entry name" value="DNA POLYMERASE CATALYTIC SUBUNIT"/>
    <property type="match status" value="1"/>
</dbReference>
<evidence type="ECO:0000256" key="21">
    <source>
        <dbReference type="SAM" id="MobiDB-lite"/>
    </source>
</evidence>